<name>A0AAU7CDA0_9BACT</name>
<evidence type="ECO:0000313" key="1">
    <source>
        <dbReference type="EMBL" id="XBH02686.1"/>
    </source>
</evidence>
<reference evidence="1" key="1">
    <citation type="submission" date="2024-05" db="EMBL/GenBank/DDBJ databases">
        <title>Planctomycetes of the genus Singulisphaera possess chitinolytic capabilities.</title>
        <authorList>
            <person name="Ivanova A."/>
        </authorList>
    </citation>
    <scope>NUCLEOTIDE SEQUENCE</scope>
    <source>
        <strain evidence="1">Ch08T</strain>
    </source>
</reference>
<dbReference type="AlphaFoldDB" id="A0AAU7CDA0"/>
<dbReference type="EMBL" id="CP155447">
    <property type="protein sequence ID" value="XBH02686.1"/>
    <property type="molecule type" value="Genomic_DNA"/>
</dbReference>
<gene>
    <name evidence="1" type="ORF">V5E97_30830</name>
</gene>
<protein>
    <submittedName>
        <fullName evidence="1">Uncharacterized protein</fullName>
    </submittedName>
</protein>
<sequence length="360" mass="39900">MGKAMTGWWITVFAFGLVSGPELCAQSVEGLGATAQGDALRGQGRFMRGMAWYELGAAQAQAIEAEAVFAWNRSVQADYEQYLAGRARRAAAKKALSNEREEQATKRFEALRLRWREKPTVEDVRSGVALNALASDLADPKIPLARWRLAPVDLPPEVTIETLAFRFADAPKSQAPSGLVSGTVAIGRMKGERWPVSLRRADLVKEREAYRTAVAGVIAACRAEKPLQAPQVDAIRDRLFALKDKAASTVPTDAGLRKQAIAYLNRLDEATKVFLDRDFAEELVRDVERHKARTVGELLGFMKKYRLLFDEGDENPETWAVYQTLYDLLKRQKASLDFEDEAGAGEDSCGHCQALERTLP</sequence>
<accession>A0AAU7CDA0</accession>
<dbReference type="RefSeq" id="WP_406695427.1">
    <property type="nucleotide sequence ID" value="NZ_CP155447.1"/>
</dbReference>
<proteinExistence type="predicted"/>
<organism evidence="1">
    <name type="scientific">Singulisphaera sp. Ch08</name>
    <dbReference type="NCBI Taxonomy" id="3120278"/>
    <lineage>
        <taxon>Bacteria</taxon>
        <taxon>Pseudomonadati</taxon>
        <taxon>Planctomycetota</taxon>
        <taxon>Planctomycetia</taxon>
        <taxon>Isosphaerales</taxon>
        <taxon>Isosphaeraceae</taxon>
        <taxon>Singulisphaera</taxon>
    </lineage>
</organism>